<evidence type="ECO:0000313" key="1">
    <source>
        <dbReference type="EMBL" id="CUS07508.1"/>
    </source>
</evidence>
<reference evidence="1" key="1">
    <citation type="submission" date="2015-10" db="EMBL/GenBank/DDBJ databases">
        <authorList>
            <person name="Regsiter A."/>
            <person name="william w."/>
        </authorList>
    </citation>
    <scope>NUCLEOTIDE SEQUENCE</scope>
    <source>
        <strain evidence="1">Montdore</strain>
    </source>
</reference>
<sequence length="144" mass="16434">MFPSAPGNPPEFPPKRLRLLARHGEQLASVVDWDLREEWIEGPCRDIWRLQPSGKKHDVSGIVRAWRNSLQSFEGFGHFREEFAGKDSEMSGDFLIIFFRGLVKSRRDLGLLEVPTSSTALGEISICPVWHTMLMDGAYITYEI</sequence>
<organism evidence="1 2">
    <name type="scientific">Tuber aestivum</name>
    <name type="common">summer truffle</name>
    <dbReference type="NCBI Taxonomy" id="59557"/>
    <lineage>
        <taxon>Eukaryota</taxon>
        <taxon>Fungi</taxon>
        <taxon>Dikarya</taxon>
        <taxon>Ascomycota</taxon>
        <taxon>Pezizomycotina</taxon>
        <taxon>Pezizomycetes</taxon>
        <taxon>Pezizales</taxon>
        <taxon>Tuberaceae</taxon>
        <taxon>Tuber</taxon>
    </lineage>
</organism>
<protein>
    <submittedName>
        <fullName evidence="1">Uncharacterized protein</fullName>
    </submittedName>
</protein>
<evidence type="ECO:0000313" key="2">
    <source>
        <dbReference type="Proteomes" id="UP001412239"/>
    </source>
</evidence>
<keyword evidence="2" id="KW-1185">Reference proteome</keyword>
<dbReference type="Proteomes" id="UP001412239">
    <property type="component" value="Unassembled WGS sequence"/>
</dbReference>
<dbReference type="EMBL" id="LN891200">
    <property type="protein sequence ID" value="CUS07508.1"/>
    <property type="molecule type" value="Genomic_DNA"/>
</dbReference>
<dbReference type="AlphaFoldDB" id="A0A292PLP3"/>
<gene>
    <name evidence="1" type="ORF">GSTUAT00008389001</name>
</gene>
<proteinExistence type="predicted"/>
<accession>A0A292PLP3</accession>
<name>A0A292PLP3_9PEZI</name>